<feature type="region of interest" description="Disordered" evidence="1">
    <location>
        <begin position="43"/>
        <end position="83"/>
    </location>
</feature>
<comment type="caution">
    <text evidence="2">The sequence shown here is derived from an EMBL/GenBank/DDBJ whole genome shotgun (WGS) entry which is preliminary data.</text>
</comment>
<evidence type="ECO:0000313" key="3">
    <source>
        <dbReference type="Proteomes" id="UP000230233"/>
    </source>
</evidence>
<dbReference type="EMBL" id="PDUG01000004">
    <property type="protein sequence ID" value="PIC35561.1"/>
    <property type="molecule type" value="Genomic_DNA"/>
</dbReference>
<gene>
    <name evidence="2" type="primary">Cnig_chr_IV.g14878</name>
    <name evidence="2" type="ORF">B9Z55_014878</name>
</gene>
<sequence>MSEIEDLKNQIIQIEKLLSEEKDEVVGRDLEQTKADLKELVELMEEDEEGTSEDVKEEEASEEKIEDDNSTDSWKQRKQRTTC</sequence>
<protein>
    <submittedName>
        <fullName evidence="2">Uncharacterized protein</fullName>
    </submittedName>
</protein>
<name>A0A2G5U859_9PELO</name>
<dbReference type="AlphaFoldDB" id="A0A2G5U859"/>
<evidence type="ECO:0000313" key="2">
    <source>
        <dbReference type="EMBL" id="PIC35561.1"/>
    </source>
</evidence>
<keyword evidence="3" id="KW-1185">Reference proteome</keyword>
<dbReference type="Proteomes" id="UP000230233">
    <property type="component" value="Chromosome IV"/>
</dbReference>
<feature type="compositionally biased region" description="Acidic residues" evidence="1">
    <location>
        <begin position="43"/>
        <end position="70"/>
    </location>
</feature>
<proteinExistence type="predicted"/>
<evidence type="ECO:0000256" key="1">
    <source>
        <dbReference type="SAM" id="MobiDB-lite"/>
    </source>
</evidence>
<dbReference type="STRING" id="1611254.A0A2G5U859"/>
<organism evidence="2 3">
    <name type="scientific">Caenorhabditis nigoni</name>
    <dbReference type="NCBI Taxonomy" id="1611254"/>
    <lineage>
        <taxon>Eukaryota</taxon>
        <taxon>Metazoa</taxon>
        <taxon>Ecdysozoa</taxon>
        <taxon>Nematoda</taxon>
        <taxon>Chromadorea</taxon>
        <taxon>Rhabditida</taxon>
        <taxon>Rhabditina</taxon>
        <taxon>Rhabditomorpha</taxon>
        <taxon>Rhabditoidea</taxon>
        <taxon>Rhabditidae</taxon>
        <taxon>Peloderinae</taxon>
        <taxon>Caenorhabditis</taxon>
    </lineage>
</organism>
<reference evidence="3" key="1">
    <citation type="submission" date="2017-10" db="EMBL/GenBank/DDBJ databases">
        <title>Rapid genome shrinkage in a self-fertile nematode reveals novel sperm competition proteins.</title>
        <authorList>
            <person name="Yin D."/>
            <person name="Schwarz E.M."/>
            <person name="Thomas C.G."/>
            <person name="Felde R.L."/>
            <person name="Korf I.F."/>
            <person name="Cutter A.D."/>
            <person name="Schartner C.M."/>
            <person name="Ralston E.J."/>
            <person name="Meyer B.J."/>
            <person name="Haag E.S."/>
        </authorList>
    </citation>
    <scope>NUCLEOTIDE SEQUENCE [LARGE SCALE GENOMIC DNA]</scope>
    <source>
        <strain evidence="3">JU1422</strain>
    </source>
</reference>
<accession>A0A2G5U859</accession>